<dbReference type="EMBL" id="SLXL01000018">
    <property type="protein sequence ID" value="TCP20694.1"/>
    <property type="molecule type" value="Genomic_DNA"/>
</dbReference>
<gene>
    <name evidence="1" type="ORF">EV656_11842</name>
</gene>
<protein>
    <submittedName>
        <fullName evidence="1">Uncharacterized protein</fullName>
    </submittedName>
</protein>
<dbReference type="OrthoDB" id="7859180at2"/>
<evidence type="ECO:0000313" key="1">
    <source>
        <dbReference type="EMBL" id="TCP20694.1"/>
    </source>
</evidence>
<dbReference type="AlphaFoldDB" id="A0A4R2NHQ8"/>
<proteinExistence type="predicted"/>
<organism evidence="1 2">
    <name type="scientific">Rhodovulum adriaticum</name>
    <name type="common">Rhodopseudomonas adriatica</name>
    <dbReference type="NCBI Taxonomy" id="35804"/>
    <lineage>
        <taxon>Bacteria</taxon>
        <taxon>Pseudomonadati</taxon>
        <taxon>Pseudomonadota</taxon>
        <taxon>Alphaproteobacteria</taxon>
        <taxon>Rhodobacterales</taxon>
        <taxon>Paracoccaceae</taxon>
        <taxon>Rhodovulum</taxon>
    </lineage>
</organism>
<comment type="caution">
    <text evidence="1">The sequence shown here is derived from an EMBL/GenBank/DDBJ whole genome shotgun (WGS) entry which is preliminary data.</text>
</comment>
<keyword evidence="2" id="KW-1185">Reference proteome</keyword>
<dbReference type="Proteomes" id="UP000295733">
    <property type="component" value="Unassembled WGS sequence"/>
</dbReference>
<sequence length="142" mass="16014">MQKKSQNLEDQVVDAIRAGRRVALLFKETRPCGDSQDDGFLDRCLAPLRDGRVFAPRFEGGFEAALGRLRVLRDNEEIGRHREFIGFHDPEGDSVGIVQEVVEYSARGRALSTLVDRLEAFLTLRQDVLDRLAAERFILGLS</sequence>
<name>A0A4R2NHQ8_RHOAD</name>
<evidence type="ECO:0000313" key="2">
    <source>
        <dbReference type="Proteomes" id="UP000295733"/>
    </source>
</evidence>
<dbReference type="RefSeq" id="WP_132605678.1">
    <property type="nucleotide sequence ID" value="NZ_NRRP01000039.1"/>
</dbReference>
<accession>A0A4R2NHQ8</accession>
<reference evidence="1 2" key="1">
    <citation type="submission" date="2019-03" db="EMBL/GenBank/DDBJ databases">
        <title>Genomic Encyclopedia of Type Strains, Phase IV (KMG-IV): sequencing the most valuable type-strain genomes for metagenomic binning, comparative biology and taxonomic classification.</title>
        <authorList>
            <person name="Goeker M."/>
        </authorList>
    </citation>
    <scope>NUCLEOTIDE SEQUENCE [LARGE SCALE GENOMIC DNA]</scope>
    <source>
        <strain evidence="1 2">DSM 2781</strain>
    </source>
</reference>